<dbReference type="InterPro" id="IPR004585">
    <property type="entry name" value="DNA_recomb/repair_Rad52"/>
</dbReference>
<accession>C1BR64</accession>
<dbReference type="AlphaFoldDB" id="C1BR64"/>
<dbReference type="GO" id="GO:0000730">
    <property type="term" value="P:DNA recombinase assembly"/>
    <property type="evidence" value="ECO:0007669"/>
    <property type="project" value="InterPro"/>
</dbReference>
<keyword evidence="4" id="KW-0234">DNA repair</keyword>
<dbReference type="EMBL" id="BT077093">
    <property type="protein sequence ID" value="ACO11517.1"/>
    <property type="molecule type" value="mRNA"/>
</dbReference>
<evidence type="ECO:0000256" key="3">
    <source>
        <dbReference type="ARBA" id="ARBA00023172"/>
    </source>
</evidence>
<keyword evidence="3" id="KW-0233">DNA recombination</keyword>
<dbReference type="FunFam" id="3.30.390.80:FF:000001">
    <property type="entry name" value="DNA repair protein RAD52 homolog"/>
    <property type="match status" value="1"/>
</dbReference>
<dbReference type="GO" id="GO:0006312">
    <property type="term" value="P:mitotic recombination"/>
    <property type="evidence" value="ECO:0007669"/>
    <property type="project" value="TreeGrafter"/>
</dbReference>
<evidence type="ECO:0000256" key="1">
    <source>
        <dbReference type="ARBA" id="ARBA00006638"/>
    </source>
</evidence>
<evidence type="ECO:0000256" key="7">
    <source>
        <dbReference type="SAM" id="MobiDB-lite"/>
    </source>
</evidence>
<evidence type="ECO:0000256" key="2">
    <source>
        <dbReference type="ARBA" id="ARBA00022763"/>
    </source>
</evidence>
<evidence type="ECO:0000256" key="6">
    <source>
        <dbReference type="ARBA" id="ARBA00073403"/>
    </source>
</evidence>
<comment type="function">
    <text evidence="5">Involved in double-stranded break repair. Plays a central role in genetic recombination and DNA repair by promoting the annealing of complementary single-stranded DNA and by stimulation of the RAD51 recombinase.</text>
</comment>
<evidence type="ECO:0000256" key="5">
    <source>
        <dbReference type="ARBA" id="ARBA00053354"/>
    </source>
</evidence>
<feature type="region of interest" description="Disordered" evidence="7">
    <location>
        <begin position="272"/>
        <end position="292"/>
    </location>
</feature>
<dbReference type="SUPFAM" id="SSF54768">
    <property type="entry name" value="dsRNA-binding domain-like"/>
    <property type="match status" value="1"/>
</dbReference>
<sequence>MSETRAPFGENQFSSQEFDAIEEALRKRLGPGYIASRPAAGGQRVAYIEGHKLVRLANEIFGFNGWSHSVTNSSIDFVDHVNGRFYVGVSAFVRVQLKDGSFHEDVGYGVSEGMRSKALSLEKARKEAVTDGLKRALKSYGNALGNCLNDKDYIRLIDKKPRESQTYDLDDTINFSSSSSVFKRPLEVKKEAPESSEALEALQSLNVPETDVLRAERIRKAKLKQREFEESVKKKHKTEEAPGKENTNNNKDMLLIQDDSEFWDVMSQIDSSAGKNVGGDIPGRSNEVQHKL</sequence>
<dbReference type="GO" id="GO:0010792">
    <property type="term" value="P:DNA double-strand break processing involved in repair via single-strand annealing"/>
    <property type="evidence" value="ECO:0007669"/>
    <property type="project" value="UniProtKB-ARBA"/>
</dbReference>
<dbReference type="PANTHER" id="PTHR12132">
    <property type="entry name" value="DNA REPAIR AND RECOMBINATION PROTEIN RAD52, RAD59"/>
    <property type="match status" value="1"/>
</dbReference>
<dbReference type="GO" id="GO:0005634">
    <property type="term" value="C:nucleus"/>
    <property type="evidence" value="ECO:0007669"/>
    <property type="project" value="InterPro"/>
</dbReference>
<feature type="region of interest" description="Disordered" evidence="7">
    <location>
        <begin position="225"/>
        <end position="256"/>
    </location>
</feature>
<dbReference type="InterPro" id="IPR041247">
    <property type="entry name" value="Rad52_fam"/>
</dbReference>
<dbReference type="NCBIfam" id="TIGR00607">
    <property type="entry name" value="rad52"/>
    <property type="match status" value="1"/>
</dbReference>
<evidence type="ECO:0000256" key="4">
    <source>
        <dbReference type="ARBA" id="ARBA00023204"/>
    </source>
</evidence>
<keyword evidence="2" id="KW-0227">DNA damage</keyword>
<name>C1BR64_CALRO</name>
<evidence type="ECO:0000313" key="8">
    <source>
        <dbReference type="EMBL" id="ACO11517.1"/>
    </source>
</evidence>
<feature type="compositionally biased region" description="Basic and acidic residues" evidence="7">
    <location>
        <begin position="225"/>
        <end position="243"/>
    </location>
</feature>
<organism evidence="8">
    <name type="scientific">Caligus rogercresseyi</name>
    <name type="common">Sea louse</name>
    <dbReference type="NCBI Taxonomy" id="217165"/>
    <lineage>
        <taxon>Eukaryota</taxon>
        <taxon>Metazoa</taxon>
        <taxon>Ecdysozoa</taxon>
        <taxon>Arthropoda</taxon>
        <taxon>Crustacea</taxon>
        <taxon>Multicrustacea</taxon>
        <taxon>Hexanauplia</taxon>
        <taxon>Copepoda</taxon>
        <taxon>Siphonostomatoida</taxon>
        <taxon>Caligidae</taxon>
        <taxon>Caligus</taxon>
    </lineage>
</organism>
<dbReference type="InterPro" id="IPR007232">
    <property type="entry name" value="Rad52_Rad59_Rad22"/>
</dbReference>
<proteinExistence type="evidence at transcript level"/>
<reference evidence="8" key="1">
    <citation type="submission" date="2009-03" db="EMBL/GenBank/DDBJ databases">
        <title>Caligus rogercresseyi ESTs and full-length cDNAs.</title>
        <authorList>
            <person name="Yasuike M."/>
            <person name="von Schalburg K."/>
            <person name="Cooper G."/>
            <person name="Leong J."/>
            <person name="Jones S.R.M."/>
            <person name="Koop B.F."/>
        </authorList>
    </citation>
    <scope>NUCLEOTIDE SEQUENCE</scope>
    <source>
        <tissue evidence="8">Whole tissue</tissue>
    </source>
</reference>
<dbReference type="Gene3D" id="3.30.390.80">
    <property type="entry name" value="DNA repair protein Rad52/59/22"/>
    <property type="match status" value="1"/>
</dbReference>
<dbReference type="InterPro" id="IPR042525">
    <property type="entry name" value="Rad52_Rad59_Rad22_sf"/>
</dbReference>
<protein>
    <recommendedName>
        <fullName evidence="6">DNA repair protein RAD52 homolog</fullName>
    </recommendedName>
</protein>
<dbReference type="PANTHER" id="PTHR12132:SF1">
    <property type="entry name" value="DNA REPAIR PROTEIN RAD52 HOMOLOG"/>
    <property type="match status" value="1"/>
</dbReference>
<gene>
    <name evidence="8" type="primary">RAD52</name>
</gene>
<comment type="similarity">
    <text evidence="1">Belongs to the RAD52 family.</text>
</comment>
<dbReference type="Pfam" id="PF04098">
    <property type="entry name" value="Rad52_Rad22"/>
    <property type="match status" value="1"/>
</dbReference>